<organism evidence="1 2">
    <name type="scientific">Phormidium tenue FACHB-1050</name>
    <dbReference type="NCBI Taxonomy" id="2692857"/>
    <lineage>
        <taxon>Bacteria</taxon>
        <taxon>Bacillati</taxon>
        <taxon>Cyanobacteriota</taxon>
        <taxon>Cyanophyceae</taxon>
        <taxon>Oscillatoriophycideae</taxon>
        <taxon>Oscillatoriales</taxon>
        <taxon>Oscillatoriaceae</taxon>
        <taxon>Phormidium</taxon>
    </lineage>
</organism>
<sequence length="66" mass="7804">MKVIANQTNCFHYHLFLKNNQIAPCFNSQNSDRLFIKNKTRRSPHHATHKTAIAYSLKFKIRLSPY</sequence>
<keyword evidence="2" id="KW-1185">Reference proteome</keyword>
<protein>
    <submittedName>
        <fullName evidence="1">Uncharacterized protein</fullName>
    </submittedName>
</protein>
<dbReference type="EMBL" id="JACJQY010000003">
    <property type="protein sequence ID" value="MBD2315822.1"/>
    <property type="molecule type" value="Genomic_DNA"/>
</dbReference>
<gene>
    <name evidence="1" type="ORF">H6G05_03040</name>
</gene>
<dbReference type="Proteomes" id="UP000618445">
    <property type="component" value="Unassembled WGS sequence"/>
</dbReference>
<accession>A0ABR8C539</accession>
<comment type="caution">
    <text evidence="1">The sequence shown here is derived from an EMBL/GenBank/DDBJ whole genome shotgun (WGS) entry which is preliminary data.</text>
</comment>
<evidence type="ECO:0000313" key="2">
    <source>
        <dbReference type="Proteomes" id="UP000618445"/>
    </source>
</evidence>
<name>A0ABR8C539_9CYAN</name>
<evidence type="ECO:0000313" key="1">
    <source>
        <dbReference type="EMBL" id="MBD2315822.1"/>
    </source>
</evidence>
<dbReference type="RefSeq" id="WP_190576198.1">
    <property type="nucleotide sequence ID" value="NZ_CAWPQU010000023.1"/>
</dbReference>
<proteinExistence type="predicted"/>
<reference evidence="1 2" key="1">
    <citation type="journal article" date="2020" name="ISME J.">
        <title>Comparative genomics reveals insights into cyanobacterial evolution and habitat adaptation.</title>
        <authorList>
            <person name="Chen M.Y."/>
            <person name="Teng W.K."/>
            <person name="Zhao L."/>
            <person name="Hu C.X."/>
            <person name="Zhou Y.K."/>
            <person name="Han B.P."/>
            <person name="Song L.R."/>
            <person name="Shu W.S."/>
        </authorList>
    </citation>
    <scope>NUCLEOTIDE SEQUENCE [LARGE SCALE GENOMIC DNA]</scope>
    <source>
        <strain evidence="1 2">FACHB-1050</strain>
    </source>
</reference>